<reference evidence="10" key="2">
    <citation type="submission" date="2021-01" db="UniProtKB">
        <authorList>
            <consortium name="EnsemblMetazoa"/>
        </authorList>
    </citation>
    <scope>IDENTIFICATION</scope>
</reference>
<keyword evidence="11" id="KW-1185">Reference proteome</keyword>
<keyword evidence="4 9" id="KW-0813">Transport</keyword>
<feature type="transmembrane region" description="Helical" evidence="9">
    <location>
        <begin position="441"/>
        <end position="463"/>
    </location>
</feature>
<evidence type="ECO:0000256" key="6">
    <source>
        <dbReference type="ARBA" id="ARBA00022692"/>
    </source>
</evidence>
<dbReference type="Proteomes" id="UP000007110">
    <property type="component" value="Unassembled WGS sequence"/>
</dbReference>
<evidence type="ECO:0000313" key="11">
    <source>
        <dbReference type="Proteomes" id="UP000007110"/>
    </source>
</evidence>
<feature type="transmembrane region" description="Helical" evidence="9">
    <location>
        <begin position="150"/>
        <end position="174"/>
    </location>
</feature>
<feature type="transmembrane region" description="Helical" evidence="9">
    <location>
        <begin position="311"/>
        <end position="331"/>
    </location>
</feature>
<proteinExistence type="inferred from homology"/>
<comment type="function">
    <text evidence="9">Plasma membrane transporter mediating the uptake by cells of the water soluble vitamin B2/riboflavin that plays a key role in biochemical oxidation-reduction reactions of the carbohydrate, lipid, and amino acid metabolism.</text>
</comment>
<evidence type="ECO:0000256" key="3">
    <source>
        <dbReference type="ARBA" id="ARBA00006366"/>
    </source>
</evidence>
<feature type="transmembrane region" description="Helical" evidence="9">
    <location>
        <begin position="343"/>
        <end position="362"/>
    </location>
</feature>
<comment type="catalytic activity">
    <reaction evidence="1 9">
        <text>riboflavin(in) = riboflavin(out)</text>
        <dbReference type="Rhea" id="RHEA:35015"/>
        <dbReference type="ChEBI" id="CHEBI:57986"/>
    </reaction>
</comment>
<dbReference type="AlphaFoldDB" id="A0A7M7SU95"/>
<dbReference type="InterPro" id="IPR009357">
    <property type="entry name" value="Riboflavin_transptr"/>
</dbReference>
<feature type="transmembrane region" description="Helical" evidence="9">
    <location>
        <begin position="218"/>
        <end position="237"/>
    </location>
</feature>
<dbReference type="GeneID" id="578350"/>
<dbReference type="OMA" id="RITSYIM"/>
<feature type="transmembrane region" description="Helical" evidence="9">
    <location>
        <begin position="402"/>
        <end position="420"/>
    </location>
</feature>
<dbReference type="PANTHER" id="PTHR12929">
    <property type="entry name" value="SOLUTE CARRIER FAMILY 52"/>
    <property type="match status" value="1"/>
</dbReference>
<dbReference type="InParanoid" id="A0A7M7SU95"/>
<dbReference type="OrthoDB" id="9995836at2759"/>
<dbReference type="PANTHER" id="PTHR12929:SF10">
    <property type="entry name" value="RIBOFLAVIN TRANSPORTER"/>
    <property type="match status" value="1"/>
</dbReference>
<dbReference type="KEGG" id="spu:578350"/>
<evidence type="ECO:0000256" key="9">
    <source>
        <dbReference type="RuleBase" id="RU368035"/>
    </source>
</evidence>
<evidence type="ECO:0000256" key="7">
    <source>
        <dbReference type="ARBA" id="ARBA00022989"/>
    </source>
</evidence>
<name>A0A7M7SU95_STRPU</name>
<feature type="transmembrane region" description="Helical" evidence="9">
    <location>
        <begin position="53"/>
        <end position="75"/>
    </location>
</feature>
<feature type="transmembrane region" description="Helical" evidence="9">
    <location>
        <begin position="87"/>
        <end position="106"/>
    </location>
</feature>
<evidence type="ECO:0000256" key="4">
    <source>
        <dbReference type="ARBA" id="ARBA00022448"/>
    </source>
</evidence>
<keyword evidence="5 9" id="KW-1003">Cell membrane</keyword>
<keyword evidence="8 9" id="KW-0472">Membrane</keyword>
<feature type="transmembrane region" description="Helical" evidence="9">
    <location>
        <begin position="12"/>
        <end position="33"/>
    </location>
</feature>
<sequence length="487" mass="54317">MEDGINSQVERSFVILLVIIFGSGSCMTMSGVWSEIPVLVALGLPEKNRITSYIMIPLVCGFVVVVAFLICIKFLESTRVYRPEISFIYVITFIGTIATFLLIFFWDSRTYLSGQPHSVAFMINIFFVLTVDMILGNTSSGYKSLLKPEYLNWLLLGQGMSSILPGCVVLIQYAGGSKETCVANFTFMNETVVGNSSLSYSCTSWREVAPEFLFGPKIFFAFLFAMMLSCHISFICLNNLPCARREYAPQRDGHHLKKDGCGGLFQSRDTSSGEMDELVVLTQIPESEGIARSRPNNGDFMERELTNWQVAFLYAMSIINMGILYGILSPIQGYSASAYGSQTYGLLTPLREITGALAFPLFQLKPIYSYKVVVWTFLLGSISSLYCIIVAAMSPYPPFSELIIGKVLIVVAWIGAGVFHNYSRASYAWILRHSPDNRKHLIYSSALGQLGVSVLTIFMFLLVNVFNVFEAYDDQKQCPIQPTCTRS</sequence>
<accession>A0A7M7SU95</accession>
<dbReference type="GO" id="GO:0005886">
    <property type="term" value="C:plasma membrane"/>
    <property type="evidence" value="ECO:0000318"/>
    <property type="project" value="GO_Central"/>
</dbReference>
<evidence type="ECO:0000256" key="5">
    <source>
        <dbReference type="ARBA" id="ARBA00022475"/>
    </source>
</evidence>
<feature type="transmembrane region" description="Helical" evidence="9">
    <location>
        <begin position="374"/>
        <end position="396"/>
    </location>
</feature>
<dbReference type="GO" id="GO:0032218">
    <property type="term" value="P:riboflavin transport"/>
    <property type="evidence" value="ECO:0000318"/>
    <property type="project" value="GO_Central"/>
</dbReference>
<dbReference type="EnsemblMetazoa" id="XM_030975799">
    <property type="protein sequence ID" value="XP_030831659"/>
    <property type="gene ID" value="LOC578350"/>
</dbReference>
<comment type="similarity">
    <text evidence="3 9">Belongs to the riboflavin transporter family.</text>
</comment>
<reference evidence="11" key="1">
    <citation type="submission" date="2015-02" db="EMBL/GenBank/DDBJ databases">
        <title>Genome sequencing for Strongylocentrotus purpuratus.</title>
        <authorList>
            <person name="Murali S."/>
            <person name="Liu Y."/>
            <person name="Vee V."/>
            <person name="English A."/>
            <person name="Wang M."/>
            <person name="Skinner E."/>
            <person name="Han Y."/>
            <person name="Muzny D.M."/>
            <person name="Worley K.C."/>
            <person name="Gibbs R.A."/>
        </authorList>
    </citation>
    <scope>NUCLEOTIDE SEQUENCE</scope>
</reference>
<dbReference type="RefSeq" id="XP_030831659.1">
    <property type="nucleotide sequence ID" value="XM_030975799.1"/>
</dbReference>
<keyword evidence="7 9" id="KW-1133">Transmembrane helix</keyword>
<protein>
    <recommendedName>
        <fullName evidence="9">Riboflavin transporter</fullName>
    </recommendedName>
</protein>
<evidence type="ECO:0000313" key="10">
    <source>
        <dbReference type="EnsemblMetazoa" id="XP_030831659"/>
    </source>
</evidence>
<evidence type="ECO:0000256" key="1">
    <source>
        <dbReference type="ARBA" id="ARBA00000215"/>
    </source>
</evidence>
<dbReference type="GO" id="GO:0032217">
    <property type="term" value="F:riboflavin transmembrane transporter activity"/>
    <property type="evidence" value="ECO:0000318"/>
    <property type="project" value="GO_Central"/>
</dbReference>
<evidence type="ECO:0000256" key="8">
    <source>
        <dbReference type="ARBA" id="ARBA00023136"/>
    </source>
</evidence>
<keyword evidence="6 9" id="KW-0812">Transmembrane</keyword>
<feature type="transmembrane region" description="Helical" evidence="9">
    <location>
        <begin position="118"/>
        <end position="138"/>
    </location>
</feature>
<evidence type="ECO:0000256" key="2">
    <source>
        <dbReference type="ARBA" id="ARBA00004651"/>
    </source>
</evidence>
<dbReference type="Pfam" id="PF06237">
    <property type="entry name" value="SLC52_ribofla_tr"/>
    <property type="match status" value="1"/>
</dbReference>
<comment type="subcellular location">
    <subcellularLocation>
        <location evidence="2 9">Cell membrane</location>
        <topology evidence="2 9">Multi-pass membrane protein</topology>
    </subcellularLocation>
</comment>
<organism evidence="10 11">
    <name type="scientific">Strongylocentrotus purpuratus</name>
    <name type="common">Purple sea urchin</name>
    <dbReference type="NCBI Taxonomy" id="7668"/>
    <lineage>
        <taxon>Eukaryota</taxon>
        <taxon>Metazoa</taxon>
        <taxon>Echinodermata</taxon>
        <taxon>Eleutherozoa</taxon>
        <taxon>Echinozoa</taxon>
        <taxon>Echinoidea</taxon>
        <taxon>Euechinoidea</taxon>
        <taxon>Echinacea</taxon>
        <taxon>Camarodonta</taxon>
        <taxon>Echinidea</taxon>
        <taxon>Strongylocentrotidae</taxon>
        <taxon>Strongylocentrotus</taxon>
    </lineage>
</organism>